<dbReference type="EMBL" id="JACHIU010000001">
    <property type="protein sequence ID" value="MBB6475753.1"/>
    <property type="molecule type" value="Genomic_DNA"/>
</dbReference>
<dbReference type="InterPro" id="IPR008278">
    <property type="entry name" value="4-PPantetheinyl_Trfase_dom"/>
</dbReference>
<evidence type="ECO:0000256" key="3">
    <source>
        <dbReference type="PIRSR" id="PIRSR603542-2"/>
    </source>
</evidence>
<dbReference type="InterPro" id="IPR037143">
    <property type="entry name" value="4-PPantetheinyl_Trfase_dom_sf"/>
</dbReference>
<dbReference type="Pfam" id="PF17837">
    <property type="entry name" value="4PPT_N"/>
    <property type="match status" value="1"/>
</dbReference>
<dbReference type="InterPro" id="IPR003542">
    <property type="entry name" value="Enbac_synth_compD-like"/>
</dbReference>
<dbReference type="Proteomes" id="UP000555564">
    <property type="component" value="Unassembled WGS sequence"/>
</dbReference>
<keyword evidence="7" id="KW-1185">Reference proteome</keyword>
<feature type="binding site" evidence="2">
    <location>
        <position position="163"/>
    </location>
    <ligand>
        <name>CoA</name>
        <dbReference type="ChEBI" id="CHEBI:57287"/>
    </ligand>
</feature>
<dbReference type="AlphaFoldDB" id="A0A7X0IKM8"/>
<dbReference type="PANTHER" id="PTHR38096:SF1">
    <property type="entry name" value="ENTEROBACTIN SYNTHASE COMPONENT D"/>
    <property type="match status" value="1"/>
</dbReference>
<comment type="cofactor">
    <cofactor evidence="3">
        <name>Mg(2+)</name>
        <dbReference type="ChEBI" id="CHEBI:18420"/>
    </cofactor>
</comment>
<evidence type="ECO:0000259" key="4">
    <source>
        <dbReference type="Pfam" id="PF01648"/>
    </source>
</evidence>
<dbReference type="Pfam" id="PF01648">
    <property type="entry name" value="ACPS"/>
    <property type="match status" value="1"/>
</dbReference>
<feature type="domain" description="4'-phosphopantetheinyl transferase N-terminal" evidence="5">
    <location>
        <begin position="26"/>
        <end position="92"/>
    </location>
</feature>
<dbReference type="SUPFAM" id="SSF56214">
    <property type="entry name" value="4'-phosphopantetheinyl transferase"/>
    <property type="match status" value="1"/>
</dbReference>
<dbReference type="InterPro" id="IPR041354">
    <property type="entry name" value="4PPT_N"/>
</dbReference>
<feature type="binding site" evidence="2">
    <location>
        <position position="149"/>
    </location>
    <ligand>
        <name>CoA</name>
        <dbReference type="ChEBI" id="CHEBI:57287"/>
    </ligand>
</feature>
<evidence type="ECO:0000313" key="7">
    <source>
        <dbReference type="Proteomes" id="UP000555564"/>
    </source>
</evidence>
<dbReference type="RefSeq" id="WP_184985312.1">
    <property type="nucleotide sequence ID" value="NZ_BAAALO010000019.1"/>
</dbReference>
<feature type="binding site" evidence="2">
    <location>
        <position position="38"/>
    </location>
    <ligand>
        <name>CoA</name>
        <dbReference type="ChEBI" id="CHEBI:57287"/>
    </ligand>
</feature>
<evidence type="ECO:0000313" key="6">
    <source>
        <dbReference type="EMBL" id="MBB6475753.1"/>
    </source>
</evidence>
<evidence type="ECO:0000259" key="5">
    <source>
        <dbReference type="Pfam" id="PF17837"/>
    </source>
</evidence>
<protein>
    <submittedName>
        <fullName evidence="6">4'-phosphopantetheinyl transferase EntD</fullName>
    </submittedName>
</protein>
<feature type="binding site" evidence="3">
    <location>
        <position position="104"/>
    </location>
    <ligand>
        <name>Mg(2+)</name>
        <dbReference type="ChEBI" id="CHEBI:18420"/>
    </ligand>
</feature>
<feature type="binding site" evidence="2">
    <location>
        <position position="46"/>
    </location>
    <ligand>
        <name>CoA</name>
        <dbReference type="ChEBI" id="CHEBI:57287"/>
    </ligand>
</feature>
<feature type="binding site" evidence="3">
    <location>
        <position position="105"/>
    </location>
    <ligand>
        <name>Mg(2+)</name>
        <dbReference type="ChEBI" id="CHEBI:18420"/>
    </ligand>
</feature>
<dbReference type="PRINTS" id="PR01399">
    <property type="entry name" value="ENTSNTHTASED"/>
</dbReference>
<sequence>MIDAILPPAVVAAESFDDPPAELFPEEEAAISRAVDKRRKEFATARLCARRAMAALGVPAAPVLPGPRGAPQWPAGVVGSMTHCDGYRAAVLGRAEHVTSVGIDAEPDGPLPPGVLGEIALPEEQEHLRALAASRPGVHWDRMLFSAKESVYKTWFPLTGRWLGFEEAVVALDPAAGSFEARLLVPGPVVDGTKVTGFAGRWLAERGLVVTAIVLPSAGP</sequence>
<keyword evidence="3" id="KW-0479">Metal-binding</keyword>
<dbReference type="GO" id="GO:0008897">
    <property type="term" value="F:holo-[acyl-carrier-protein] synthase activity"/>
    <property type="evidence" value="ECO:0007669"/>
    <property type="project" value="InterPro"/>
</dbReference>
<dbReference type="GO" id="GO:0009239">
    <property type="term" value="P:enterobactin biosynthetic process"/>
    <property type="evidence" value="ECO:0007669"/>
    <property type="project" value="InterPro"/>
</dbReference>
<feature type="domain" description="4'-phosphopantetheinyl transferase" evidence="4">
    <location>
        <begin position="100"/>
        <end position="176"/>
    </location>
</feature>
<feature type="binding site" evidence="3">
    <location>
        <position position="106"/>
    </location>
    <ligand>
        <name>Mg(2+)</name>
        <dbReference type="ChEBI" id="CHEBI:18420"/>
    </ligand>
</feature>
<feature type="binding site" evidence="2">
    <location>
        <position position="104"/>
    </location>
    <ligand>
        <name>CoA</name>
        <dbReference type="ChEBI" id="CHEBI:57287"/>
    </ligand>
</feature>
<feature type="binding site" evidence="2">
    <location>
        <position position="153"/>
    </location>
    <ligand>
        <name>CoA</name>
        <dbReference type="ChEBI" id="CHEBI:57287"/>
    </ligand>
</feature>
<feature type="binding site" evidence="2">
    <location>
        <begin position="82"/>
        <end position="83"/>
    </location>
    <ligand>
        <name>CoA</name>
        <dbReference type="ChEBI" id="CHEBI:57287"/>
    </ligand>
</feature>
<dbReference type="GO" id="GO:0000287">
    <property type="term" value="F:magnesium ion binding"/>
    <property type="evidence" value="ECO:0007669"/>
    <property type="project" value="InterPro"/>
</dbReference>
<dbReference type="Gene3D" id="3.90.470.20">
    <property type="entry name" value="4'-phosphopantetheinyl transferase domain"/>
    <property type="match status" value="1"/>
</dbReference>
<keyword evidence="3" id="KW-0460">Magnesium</keyword>
<gene>
    <name evidence="6" type="ORF">BJ992_005184</name>
</gene>
<organism evidence="6 7">
    <name type="scientific">Sphaerisporangium rubeum</name>
    <dbReference type="NCBI Taxonomy" id="321317"/>
    <lineage>
        <taxon>Bacteria</taxon>
        <taxon>Bacillati</taxon>
        <taxon>Actinomycetota</taxon>
        <taxon>Actinomycetes</taxon>
        <taxon>Streptosporangiales</taxon>
        <taxon>Streptosporangiaceae</taxon>
        <taxon>Sphaerisporangium</taxon>
    </lineage>
</organism>
<reference evidence="6 7" key="1">
    <citation type="submission" date="2020-08" db="EMBL/GenBank/DDBJ databases">
        <title>Sequencing the genomes of 1000 actinobacteria strains.</title>
        <authorList>
            <person name="Klenk H.-P."/>
        </authorList>
    </citation>
    <scope>NUCLEOTIDE SEQUENCE [LARGE SCALE GENOMIC DNA]</scope>
    <source>
        <strain evidence="6 7">DSM 44936</strain>
    </source>
</reference>
<accession>A0A7X0IKM8</accession>
<dbReference type="GO" id="GO:0005886">
    <property type="term" value="C:plasma membrane"/>
    <property type="evidence" value="ECO:0007669"/>
    <property type="project" value="TreeGrafter"/>
</dbReference>
<evidence type="ECO:0000256" key="1">
    <source>
        <dbReference type="ARBA" id="ARBA00022679"/>
    </source>
</evidence>
<keyword evidence="1 6" id="KW-0808">Transferase</keyword>
<comment type="caution">
    <text evidence="6">The sequence shown here is derived from an EMBL/GenBank/DDBJ whole genome shotgun (WGS) entry which is preliminary data.</text>
</comment>
<evidence type="ECO:0000256" key="2">
    <source>
        <dbReference type="PIRSR" id="PIRSR603542-1"/>
    </source>
</evidence>
<name>A0A7X0IKM8_9ACTN</name>
<dbReference type="PANTHER" id="PTHR38096">
    <property type="entry name" value="ENTEROBACTIN SYNTHASE COMPONENT D"/>
    <property type="match status" value="1"/>
</dbReference>
<dbReference type="GO" id="GO:0009366">
    <property type="term" value="C:enterobactin synthetase complex"/>
    <property type="evidence" value="ECO:0007669"/>
    <property type="project" value="InterPro"/>
</dbReference>
<proteinExistence type="predicted"/>